<gene>
    <name evidence="1" type="ORF">NCTC503_01713</name>
</gene>
<dbReference type="RefSeq" id="WP_138210338.1">
    <property type="nucleotide sequence ID" value="NZ_CBCRUQ010000005.1"/>
</dbReference>
<protein>
    <submittedName>
        <fullName evidence="1">Uncharacterized protein</fullName>
    </submittedName>
</protein>
<proteinExistence type="predicted"/>
<name>A0A4U9RK66_HATHI</name>
<keyword evidence="2" id="KW-1185">Reference proteome</keyword>
<dbReference type="KEGG" id="hhw:NCTC503_01713"/>
<evidence type="ECO:0000313" key="1">
    <source>
        <dbReference type="EMBL" id="VTQ90983.1"/>
    </source>
</evidence>
<dbReference type="OrthoDB" id="9969630at2"/>
<accession>A0A4U9RK66</accession>
<dbReference type="AlphaFoldDB" id="A0A4U9RK66"/>
<reference evidence="1 2" key="1">
    <citation type="submission" date="2019-05" db="EMBL/GenBank/DDBJ databases">
        <authorList>
            <consortium name="Pathogen Informatics"/>
        </authorList>
    </citation>
    <scope>NUCLEOTIDE SEQUENCE [LARGE SCALE GENOMIC DNA]</scope>
    <source>
        <strain evidence="1 2">NCTC503</strain>
    </source>
</reference>
<sequence>MQRRNDVNKFLVGSLLAAGGAFLTYKLFKSENSKDFSIGVKKAGKSLKKNLKNGIKKLRKSSDTQTYIIKDGLGNSFEYVTDVSEENAPRIKDFIENTTEDEENFLKKTLNKAKSEFYDKKSES</sequence>
<dbReference type="EMBL" id="LR590481">
    <property type="protein sequence ID" value="VTQ90983.1"/>
    <property type="molecule type" value="Genomic_DNA"/>
</dbReference>
<dbReference type="Proteomes" id="UP000308489">
    <property type="component" value="Chromosome 1"/>
</dbReference>
<evidence type="ECO:0000313" key="2">
    <source>
        <dbReference type="Proteomes" id="UP000308489"/>
    </source>
</evidence>
<organism evidence="1 2">
    <name type="scientific">Hathewaya histolytica</name>
    <name type="common">Clostridium histolyticum</name>
    <dbReference type="NCBI Taxonomy" id="1498"/>
    <lineage>
        <taxon>Bacteria</taxon>
        <taxon>Bacillati</taxon>
        <taxon>Bacillota</taxon>
        <taxon>Clostridia</taxon>
        <taxon>Eubacteriales</taxon>
        <taxon>Clostridiaceae</taxon>
        <taxon>Hathewaya</taxon>
    </lineage>
</organism>